<evidence type="ECO:0000256" key="1">
    <source>
        <dbReference type="SAM" id="MobiDB-lite"/>
    </source>
</evidence>
<dbReference type="Proteomes" id="UP000600946">
    <property type="component" value="Unassembled WGS sequence"/>
</dbReference>
<dbReference type="PROSITE" id="PS51257">
    <property type="entry name" value="PROKAR_LIPOPROTEIN"/>
    <property type="match status" value="1"/>
</dbReference>
<evidence type="ECO:0000313" key="4">
    <source>
        <dbReference type="Proteomes" id="UP000600946"/>
    </source>
</evidence>
<feature type="chain" id="PRO_5046378617" description="Adhesin domain-containing protein" evidence="2">
    <location>
        <begin position="25"/>
        <end position="217"/>
    </location>
</feature>
<protein>
    <recommendedName>
        <fullName evidence="5">Adhesin domain-containing protein</fullName>
    </recommendedName>
</protein>
<sequence>MKRPFRTKTAVYVMAAVVSGGLVSGCMGKTSTDSASYTVDSKVTSLKVKTSGGTIDVVAGSGNAVRVTESLKYDGDKPKTQHLTQGGELSLTAPSDCGGGLGGSTCEVDYRVEVPKALAATLESDGGNISVDKGVAGRLTARSDGGRVTAGFTEAPDSVDISSSGGNVTIRVPDGAYAVDAATGGGSQSVRVRTDPGSARKIRARSDGGGISVLPLA</sequence>
<evidence type="ECO:0000256" key="2">
    <source>
        <dbReference type="SAM" id="SignalP"/>
    </source>
</evidence>
<dbReference type="RefSeq" id="WP_161248550.1">
    <property type="nucleotide sequence ID" value="NZ_BMUU01000010.1"/>
</dbReference>
<keyword evidence="2" id="KW-0732">Signal</keyword>
<dbReference type="EMBL" id="BMUU01000010">
    <property type="protein sequence ID" value="GGY52142.1"/>
    <property type="molecule type" value="Genomic_DNA"/>
</dbReference>
<feature type="region of interest" description="Disordered" evidence="1">
    <location>
        <begin position="184"/>
        <end position="211"/>
    </location>
</feature>
<organism evidence="3 4">
    <name type="scientific">Streptomyces xanthochromogenes</name>
    <dbReference type="NCBI Taxonomy" id="67384"/>
    <lineage>
        <taxon>Bacteria</taxon>
        <taxon>Bacillati</taxon>
        <taxon>Actinomycetota</taxon>
        <taxon>Actinomycetes</taxon>
        <taxon>Kitasatosporales</taxon>
        <taxon>Streptomycetaceae</taxon>
        <taxon>Streptomyces</taxon>
    </lineage>
</organism>
<gene>
    <name evidence="3" type="ORF">GCM10010326_52890</name>
</gene>
<feature type="signal peptide" evidence="2">
    <location>
        <begin position="1"/>
        <end position="24"/>
    </location>
</feature>
<evidence type="ECO:0008006" key="5">
    <source>
        <dbReference type="Google" id="ProtNLM"/>
    </source>
</evidence>
<dbReference type="GeneID" id="96293212"/>
<evidence type="ECO:0000313" key="3">
    <source>
        <dbReference type="EMBL" id="GGY52142.1"/>
    </source>
</evidence>
<reference evidence="4" key="1">
    <citation type="journal article" date="2019" name="Int. J. Syst. Evol. Microbiol.">
        <title>The Global Catalogue of Microorganisms (GCM) 10K type strain sequencing project: providing services to taxonomists for standard genome sequencing and annotation.</title>
        <authorList>
            <consortium name="The Broad Institute Genomics Platform"/>
            <consortium name="The Broad Institute Genome Sequencing Center for Infectious Disease"/>
            <person name="Wu L."/>
            <person name="Ma J."/>
        </authorList>
    </citation>
    <scope>NUCLEOTIDE SEQUENCE [LARGE SCALE GENOMIC DNA]</scope>
    <source>
        <strain evidence="4">JCM 4594</strain>
    </source>
</reference>
<name>A0ABQ3AHF2_9ACTN</name>
<keyword evidence="4" id="KW-1185">Reference proteome</keyword>
<proteinExistence type="predicted"/>
<comment type="caution">
    <text evidence="3">The sequence shown here is derived from an EMBL/GenBank/DDBJ whole genome shotgun (WGS) entry which is preliminary data.</text>
</comment>
<accession>A0ABQ3AHF2</accession>